<sequence>MKRLLFCLLCVLFTVQYVCAASAYSKLLKSNDAELKYNAALNYYDKKQYGKTIALLEDIQQAYRGSEQAEHILYVLANCYYNRKDYYTAAHYFESYVTTYLQSLNFEECQFMLAKCHYMQSPHPELDQSETLEAIERLQIYLNLFPSGGHAEEAKVMMAEMYDKLARRELYNAQLYFNLGNYRGNNYRAAVITAHNAMNDFPDSKYKEDFAFIIVNSKYKEAINSVSKKMYNRCEDAWDECYYFLREYPDSKHKKEVEKTARHLKRILENHDMETNEPVYAID</sequence>
<name>A0A9D9HAR9_9BACT</name>
<dbReference type="NCBIfam" id="TIGR03302">
    <property type="entry name" value="OM_YfiO"/>
    <property type="match status" value="1"/>
</dbReference>
<evidence type="ECO:0000256" key="4">
    <source>
        <dbReference type="SAM" id="SignalP"/>
    </source>
</evidence>
<dbReference type="InterPro" id="IPR039565">
    <property type="entry name" value="BamD-like"/>
</dbReference>
<dbReference type="InterPro" id="IPR011990">
    <property type="entry name" value="TPR-like_helical_dom_sf"/>
</dbReference>
<dbReference type="Pfam" id="PF13525">
    <property type="entry name" value="YfiO"/>
    <property type="match status" value="1"/>
</dbReference>
<evidence type="ECO:0000256" key="2">
    <source>
        <dbReference type="ARBA" id="ARBA00023136"/>
    </source>
</evidence>
<dbReference type="SUPFAM" id="SSF48452">
    <property type="entry name" value="TPR-like"/>
    <property type="match status" value="1"/>
</dbReference>
<keyword evidence="2" id="KW-0472">Membrane</keyword>
<proteinExistence type="predicted"/>
<accession>A0A9D9HAR9</accession>
<gene>
    <name evidence="6" type="primary">bamD</name>
    <name evidence="6" type="ORF">IAC32_06800</name>
</gene>
<feature type="signal peptide" evidence="4">
    <location>
        <begin position="1"/>
        <end position="20"/>
    </location>
</feature>
<keyword evidence="3" id="KW-0998">Cell outer membrane</keyword>
<feature type="chain" id="PRO_5039153352" evidence="4">
    <location>
        <begin position="21"/>
        <end position="283"/>
    </location>
</feature>
<dbReference type="Proteomes" id="UP000823637">
    <property type="component" value="Unassembled WGS sequence"/>
</dbReference>
<evidence type="ECO:0000256" key="3">
    <source>
        <dbReference type="ARBA" id="ARBA00023237"/>
    </source>
</evidence>
<evidence type="ECO:0000259" key="5">
    <source>
        <dbReference type="Pfam" id="PF13525"/>
    </source>
</evidence>
<dbReference type="EMBL" id="JADIMR010000101">
    <property type="protein sequence ID" value="MBO8447435.1"/>
    <property type="molecule type" value="Genomic_DNA"/>
</dbReference>
<feature type="domain" description="Outer membrane lipoprotein BamD-like" evidence="5">
    <location>
        <begin position="36"/>
        <end position="182"/>
    </location>
</feature>
<keyword evidence="1 4" id="KW-0732">Signal</keyword>
<reference evidence="6" key="1">
    <citation type="submission" date="2020-10" db="EMBL/GenBank/DDBJ databases">
        <authorList>
            <person name="Gilroy R."/>
        </authorList>
    </citation>
    <scope>NUCLEOTIDE SEQUENCE</scope>
    <source>
        <strain evidence="6">D3-1215</strain>
    </source>
</reference>
<reference evidence="6" key="2">
    <citation type="journal article" date="2021" name="PeerJ">
        <title>Extensive microbial diversity within the chicken gut microbiome revealed by metagenomics and culture.</title>
        <authorList>
            <person name="Gilroy R."/>
            <person name="Ravi A."/>
            <person name="Getino M."/>
            <person name="Pursley I."/>
            <person name="Horton D.L."/>
            <person name="Alikhan N.F."/>
            <person name="Baker D."/>
            <person name="Gharbi K."/>
            <person name="Hall N."/>
            <person name="Watson M."/>
            <person name="Adriaenssens E.M."/>
            <person name="Foster-Nyarko E."/>
            <person name="Jarju S."/>
            <person name="Secka A."/>
            <person name="Antonio M."/>
            <person name="Oren A."/>
            <person name="Chaudhuri R.R."/>
            <person name="La Ragione R."/>
            <person name="Hildebrand F."/>
            <person name="Pallen M.J."/>
        </authorList>
    </citation>
    <scope>NUCLEOTIDE SEQUENCE</scope>
    <source>
        <strain evidence="6">D3-1215</strain>
    </source>
</reference>
<organism evidence="6 7">
    <name type="scientific">Candidatus Enterocola intestinipullorum</name>
    <dbReference type="NCBI Taxonomy" id="2840783"/>
    <lineage>
        <taxon>Bacteria</taxon>
        <taxon>Pseudomonadati</taxon>
        <taxon>Bacteroidota</taxon>
        <taxon>Bacteroidia</taxon>
        <taxon>Bacteroidales</taxon>
        <taxon>Candidatus Enterocola</taxon>
    </lineage>
</organism>
<evidence type="ECO:0000313" key="6">
    <source>
        <dbReference type="EMBL" id="MBO8447435.1"/>
    </source>
</evidence>
<dbReference type="InterPro" id="IPR017689">
    <property type="entry name" value="BamD"/>
</dbReference>
<protein>
    <submittedName>
        <fullName evidence="6">Outer membrane protein assembly factor BamD</fullName>
    </submittedName>
</protein>
<evidence type="ECO:0000256" key="1">
    <source>
        <dbReference type="ARBA" id="ARBA00022729"/>
    </source>
</evidence>
<evidence type="ECO:0000313" key="7">
    <source>
        <dbReference type="Proteomes" id="UP000823637"/>
    </source>
</evidence>
<dbReference type="Gene3D" id="1.25.40.10">
    <property type="entry name" value="Tetratricopeptide repeat domain"/>
    <property type="match status" value="1"/>
</dbReference>
<dbReference type="AlphaFoldDB" id="A0A9D9HAR9"/>
<comment type="caution">
    <text evidence="6">The sequence shown here is derived from an EMBL/GenBank/DDBJ whole genome shotgun (WGS) entry which is preliminary data.</text>
</comment>